<protein>
    <submittedName>
        <fullName evidence="1">Mammalian cell entry protein</fullName>
    </submittedName>
</protein>
<dbReference type="GO" id="GO:0051701">
    <property type="term" value="P:biological process involved in interaction with host"/>
    <property type="evidence" value="ECO:0007669"/>
    <property type="project" value="TreeGrafter"/>
</dbReference>
<proteinExistence type="predicted"/>
<evidence type="ECO:0000313" key="1">
    <source>
        <dbReference type="EMBL" id="ORA71226.1"/>
    </source>
</evidence>
<dbReference type="InterPro" id="IPR024516">
    <property type="entry name" value="Mce_C"/>
</dbReference>
<name>A0A1X0DFP3_9MYCO</name>
<dbReference type="Pfam" id="PF11887">
    <property type="entry name" value="Mce4_CUP1"/>
    <property type="match status" value="1"/>
</dbReference>
<dbReference type="InterPro" id="IPR005693">
    <property type="entry name" value="Mce"/>
</dbReference>
<dbReference type="AlphaFoldDB" id="A0A1X0DFP3"/>
<organism evidence="1 2">
    <name type="scientific">Mycolicibacterium insubricum</name>
    <dbReference type="NCBI Taxonomy" id="444597"/>
    <lineage>
        <taxon>Bacteria</taxon>
        <taxon>Bacillati</taxon>
        <taxon>Actinomycetota</taxon>
        <taxon>Actinomycetes</taxon>
        <taxon>Mycobacteriales</taxon>
        <taxon>Mycobacteriaceae</taxon>
        <taxon>Mycolicibacterium</taxon>
    </lineage>
</organism>
<dbReference type="InterPro" id="IPR003399">
    <property type="entry name" value="Mce/MlaD"/>
</dbReference>
<reference evidence="1 2" key="1">
    <citation type="submission" date="2016-12" db="EMBL/GenBank/DDBJ databases">
        <title>The new phylogeny of genus Mycobacterium.</title>
        <authorList>
            <person name="Tortoli E."/>
            <person name="Trovato A."/>
            <person name="Cirillo D.M."/>
        </authorList>
    </citation>
    <scope>NUCLEOTIDE SEQUENCE [LARGE SCALE GENOMIC DNA]</scope>
    <source>
        <strain evidence="1 2">DSM 45130</strain>
    </source>
</reference>
<evidence type="ECO:0000313" key="2">
    <source>
        <dbReference type="Proteomes" id="UP000192801"/>
    </source>
</evidence>
<dbReference type="InterPro" id="IPR052336">
    <property type="entry name" value="MlaD_Phospholipid_Transporter"/>
</dbReference>
<dbReference type="RefSeq" id="WP_083030436.1">
    <property type="nucleotide sequence ID" value="NZ_AP022618.1"/>
</dbReference>
<dbReference type="PANTHER" id="PTHR33371">
    <property type="entry name" value="INTERMEMBRANE PHOSPHOLIPID TRANSPORT SYSTEM BINDING PROTEIN MLAD-RELATED"/>
    <property type="match status" value="1"/>
</dbReference>
<sequence length="347" mass="37404">MKRPKLIVGVGVFLAVSIALTWLVFITLRREVQGPTNTYTAMFTDVSGLKPGDDVRMAGVRIGRVDGIDLDGRLARVTFRIQRDQTLYDDTVATITYQSIIGQRYVGLAPGKSEQHTAVASGYRIPLEHTRPSFDISNLLNGFEPLFTFLSPQQVDNLTGGLIKAFQGDDGSVLNLITQTSALAQTLAGPDAVLGDLITHLNEVTAIVAAQSTNTQDLIRHSRNVMVALSERRGELVDSVGSIGSATTQLARVLDGMYADLDAIITREPGFVAHMAGPGRDRLSMFGSNLPSVWRSLSRMTQSGAYVDAYLCDINVTVFASLGRVVPGMVKLASPGNIVQHSPICSK</sequence>
<dbReference type="PANTHER" id="PTHR33371:SF17">
    <property type="entry name" value="MCE-FAMILY PROTEIN MCE1B"/>
    <property type="match status" value="1"/>
</dbReference>
<dbReference type="Proteomes" id="UP000192801">
    <property type="component" value="Unassembled WGS sequence"/>
</dbReference>
<dbReference type="OrthoDB" id="338143at2"/>
<dbReference type="GO" id="GO:0005576">
    <property type="term" value="C:extracellular region"/>
    <property type="evidence" value="ECO:0007669"/>
    <property type="project" value="TreeGrafter"/>
</dbReference>
<gene>
    <name evidence="1" type="ORF">BST26_09060</name>
</gene>
<dbReference type="STRING" id="444597.BST26_09060"/>
<dbReference type="Pfam" id="PF02470">
    <property type="entry name" value="MlaD"/>
    <property type="match status" value="1"/>
</dbReference>
<keyword evidence="2" id="KW-1185">Reference proteome</keyword>
<comment type="caution">
    <text evidence="1">The sequence shown here is derived from an EMBL/GenBank/DDBJ whole genome shotgun (WGS) entry which is preliminary data.</text>
</comment>
<accession>A0A1X0DFP3</accession>
<dbReference type="EMBL" id="MVHS01000015">
    <property type="protein sequence ID" value="ORA71226.1"/>
    <property type="molecule type" value="Genomic_DNA"/>
</dbReference>
<dbReference type="NCBIfam" id="TIGR00996">
    <property type="entry name" value="Mtu_fam_mce"/>
    <property type="match status" value="1"/>
</dbReference>